<sequence>MVSEFDGESFAEVIIIVILVAMIFYGSSDIEGLSASPTQS</sequence>
<reference evidence="1 2" key="1">
    <citation type="submission" date="2018-06" db="EMBL/GenBank/DDBJ databases">
        <authorList>
            <consortium name="Pathogen Informatics"/>
            <person name="Doyle S."/>
        </authorList>
    </citation>
    <scope>NUCLEOTIDE SEQUENCE [LARGE SCALE GENOMIC DNA]</scope>
    <source>
        <strain evidence="1 2">NCTC10343</strain>
    </source>
</reference>
<dbReference type="EMBL" id="UGSC01000001">
    <property type="protein sequence ID" value="SUA69565.1"/>
    <property type="molecule type" value="Genomic_DNA"/>
</dbReference>
<evidence type="ECO:0000313" key="2">
    <source>
        <dbReference type="Proteomes" id="UP000254400"/>
    </source>
</evidence>
<accession>A0A378XXB3</accession>
<organism evidence="1 2">
    <name type="scientific">Paenibacillus polymyxa</name>
    <name type="common">Bacillus polymyxa</name>
    <dbReference type="NCBI Taxonomy" id="1406"/>
    <lineage>
        <taxon>Bacteria</taxon>
        <taxon>Bacillati</taxon>
        <taxon>Bacillota</taxon>
        <taxon>Bacilli</taxon>
        <taxon>Bacillales</taxon>
        <taxon>Paenibacillaceae</taxon>
        <taxon>Paenibacillus</taxon>
    </lineage>
</organism>
<gene>
    <name evidence="1" type="ORF">NCTC10343_02426</name>
</gene>
<dbReference type="AlphaFoldDB" id="A0A378XXB3"/>
<evidence type="ECO:0000313" key="1">
    <source>
        <dbReference type="EMBL" id="SUA69565.1"/>
    </source>
</evidence>
<protein>
    <submittedName>
        <fullName evidence="1">Uncharacterized protein</fullName>
    </submittedName>
</protein>
<proteinExistence type="predicted"/>
<name>A0A378XXB3_PAEPO</name>
<dbReference type="Proteomes" id="UP000254400">
    <property type="component" value="Unassembled WGS sequence"/>
</dbReference>